<dbReference type="OrthoDB" id="37886at2759"/>
<accession>A0A0R3PDW1</accession>
<dbReference type="GO" id="GO:0001786">
    <property type="term" value="F:phosphatidylserine binding"/>
    <property type="evidence" value="ECO:0007669"/>
    <property type="project" value="TreeGrafter"/>
</dbReference>
<evidence type="ECO:0000313" key="5">
    <source>
        <dbReference type="Proteomes" id="UP000267027"/>
    </source>
</evidence>
<keyword evidence="3" id="KW-0041">Annexin</keyword>
<name>A0A0R3PDW1_ANGCS</name>
<dbReference type="GO" id="GO:0005737">
    <property type="term" value="C:cytoplasm"/>
    <property type="evidence" value="ECO:0007669"/>
    <property type="project" value="TreeGrafter"/>
</dbReference>
<dbReference type="InterPro" id="IPR037104">
    <property type="entry name" value="Annexin_sf"/>
</dbReference>
<comment type="similarity">
    <text evidence="1">Belongs to the annexin family.</text>
</comment>
<dbReference type="InterPro" id="IPR018502">
    <property type="entry name" value="Annexin_repeat"/>
</dbReference>
<dbReference type="EMBL" id="UYYA01000403">
    <property type="protein sequence ID" value="VDM53765.1"/>
    <property type="molecule type" value="Genomic_DNA"/>
</dbReference>
<dbReference type="PRINTS" id="PR00196">
    <property type="entry name" value="ANNEXIN"/>
</dbReference>
<protein>
    <submittedName>
        <fullName evidence="6">Annexin</fullName>
    </submittedName>
</protein>
<evidence type="ECO:0000313" key="4">
    <source>
        <dbReference type="EMBL" id="VDM53765.1"/>
    </source>
</evidence>
<dbReference type="PANTHER" id="PTHR10502">
    <property type="entry name" value="ANNEXIN"/>
    <property type="match status" value="1"/>
</dbReference>
<dbReference type="AlphaFoldDB" id="A0A0R3PDW1"/>
<dbReference type="WBParaSite" id="ACOC_0000217901-mRNA-1">
    <property type="protein sequence ID" value="ACOC_0000217901-mRNA-1"/>
    <property type="gene ID" value="ACOC_0000217901"/>
</dbReference>
<evidence type="ECO:0000313" key="6">
    <source>
        <dbReference type="WBParaSite" id="ACOC_0000217901-mRNA-1"/>
    </source>
</evidence>
<dbReference type="Gene3D" id="1.10.220.10">
    <property type="entry name" value="Annexin"/>
    <property type="match status" value="1"/>
</dbReference>
<reference evidence="4 5" key="2">
    <citation type="submission" date="2018-11" db="EMBL/GenBank/DDBJ databases">
        <authorList>
            <consortium name="Pathogen Informatics"/>
        </authorList>
    </citation>
    <scope>NUCLEOTIDE SEQUENCE [LARGE SCALE GENOMIC DNA]</scope>
    <source>
        <strain evidence="4 5">Costa Rica</strain>
    </source>
</reference>
<evidence type="ECO:0000256" key="3">
    <source>
        <dbReference type="ARBA" id="ARBA00023216"/>
    </source>
</evidence>
<keyword evidence="2" id="KW-0677">Repeat</keyword>
<proteinExistence type="inferred from homology"/>
<dbReference type="GO" id="GO:0005544">
    <property type="term" value="F:calcium-dependent phospholipid binding"/>
    <property type="evidence" value="ECO:0007669"/>
    <property type="project" value="InterPro"/>
</dbReference>
<organism evidence="6">
    <name type="scientific">Angiostrongylus costaricensis</name>
    <name type="common">Nematode worm</name>
    <dbReference type="NCBI Taxonomy" id="334426"/>
    <lineage>
        <taxon>Eukaryota</taxon>
        <taxon>Metazoa</taxon>
        <taxon>Ecdysozoa</taxon>
        <taxon>Nematoda</taxon>
        <taxon>Chromadorea</taxon>
        <taxon>Rhabditida</taxon>
        <taxon>Rhabditina</taxon>
        <taxon>Rhabditomorpha</taxon>
        <taxon>Strongyloidea</taxon>
        <taxon>Metastrongylidae</taxon>
        <taxon>Angiostrongylus</taxon>
    </lineage>
</organism>
<dbReference type="STRING" id="334426.A0A0R3PDW1"/>
<dbReference type="Proteomes" id="UP000267027">
    <property type="component" value="Unassembled WGS sequence"/>
</dbReference>
<evidence type="ECO:0000256" key="2">
    <source>
        <dbReference type="ARBA" id="ARBA00022737"/>
    </source>
</evidence>
<dbReference type="GO" id="GO:0005634">
    <property type="term" value="C:nucleus"/>
    <property type="evidence" value="ECO:0007669"/>
    <property type="project" value="TreeGrafter"/>
</dbReference>
<sequence length="225" mass="26168">MLTMLLCKPRQEDGRKVDSNLVNTHAELLVKVTSGTFLSGQLQNSLDKIAKNTELFEEVFIGHSWKHLAAVFERVSCDCGPEHPHRAYDLEVLKKPRRIEEHRGYAVDEMRNGTRDLETLIRKNKTVHSEIRVIFLTIVRVARNMQLYFAEQLHEAMMAERTNHQTIIRVTVTRSEIDLYDIAEEYNRRYQRTLAYDIQKTCSGDYMRLVVALLSNSSNNNNQVM</sequence>
<evidence type="ECO:0000256" key="1">
    <source>
        <dbReference type="ARBA" id="ARBA00007831"/>
    </source>
</evidence>
<dbReference type="PANTHER" id="PTHR10502:SF243">
    <property type="entry name" value="ANNEXIN"/>
    <property type="match status" value="1"/>
</dbReference>
<dbReference type="Pfam" id="PF00191">
    <property type="entry name" value="Annexin"/>
    <property type="match status" value="1"/>
</dbReference>
<dbReference type="GO" id="GO:0012506">
    <property type="term" value="C:vesicle membrane"/>
    <property type="evidence" value="ECO:0007669"/>
    <property type="project" value="TreeGrafter"/>
</dbReference>
<reference evidence="6" key="1">
    <citation type="submission" date="2017-02" db="UniProtKB">
        <authorList>
            <consortium name="WormBaseParasite"/>
        </authorList>
    </citation>
    <scope>IDENTIFICATION</scope>
</reference>
<dbReference type="SUPFAM" id="SSF47874">
    <property type="entry name" value="Annexin"/>
    <property type="match status" value="1"/>
</dbReference>
<dbReference type="GO" id="GO:0005509">
    <property type="term" value="F:calcium ion binding"/>
    <property type="evidence" value="ECO:0007669"/>
    <property type="project" value="InterPro"/>
</dbReference>
<dbReference type="PROSITE" id="PS51897">
    <property type="entry name" value="ANNEXIN_2"/>
    <property type="match status" value="1"/>
</dbReference>
<dbReference type="GO" id="GO:0005886">
    <property type="term" value="C:plasma membrane"/>
    <property type="evidence" value="ECO:0007669"/>
    <property type="project" value="TreeGrafter"/>
</dbReference>
<gene>
    <name evidence="4" type="ORF">ACOC_LOCUS2180</name>
</gene>
<keyword evidence="5" id="KW-1185">Reference proteome</keyword>
<dbReference type="SMART" id="SM00335">
    <property type="entry name" value="ANX"/>
    <property type="match status" value="1"/>
</dbReference>
<dbReference type="InterPro" id="IPR001464">
    <property type="entry name" value="Annexin"/>
</dbReference>
<dbReference type="FunFam" id="1.10.220.10:FF:000001">
    <property type="entry name" value="Annexin"/>
    <property type="match status" value="1"/>
</dbReference>